<dbReference type="PANTHER" id="PTHR33570">
    <property type="entry name" value="4-CARBOXYMUCONOLACTONE DECARBOXYLASE FAMILY PROTEIN"/>
    <property type="match status" value="1"/>
</dbReference>
<dbReference type="InterPro" id="IPR052512">
    <property type="entry name" value="4CMD/NDH-1_regulator"/>
</dbReference>
<dbReference type="Gene3D" id="1.20.1290.10">
    <property type="entry name" value="AhpD-like"/>
    <property type="match status" value="1"/>
</dbReference>
<dbReference type="EMBL" id="JAJNDB010000001">
    <property type="protein sequence ID" value="MCD2192157.1"/>
    <property type="molecule type" value="Genomic_DNA"/>
</dbReference>
<dbReference type="Pfam" id="PF02627">
    <property type="entry name" value="CMD"/>
    <property type="match status" value="1"/>
</dbReference>
<dbReference type="InterPro" id="IPR029032">
    <property type="entry name" value="AhpD-like"/>
</dbReference>
<dbReference type="SUPFAM" id="SSF69118">
    <property type="entry name" value="AhpD-like"/>
    <property type="match status" value="1"/>
</dbReference>
<feature type="domain" description="Carboxymuconolactone decarboxylase-like" evidence="1">
    <location>
        <begin position="41"/>
        <end position="122"/>
    </location>
</feature>
<organism evidence="2 3">
    <name type="scientific">Actinomycetospora endophytica</name>
    <dbReference type="NCBI Taxonomy" id="2291215"/>
    <lineage>
        <taxon>Bacteria</taxon>
        <taxon>Bacillati</taxon>
        <taxon>Actinomycetota</taxon>
        <taxon>Actinomycetes</taxon>
        <taxon>Pseudonocardiales</taxon>
        <taxon>Pseudonocardiaceae</taxon>
        <taxon>Actinomycetospora</taxon>
    </lineage>
</organism>
<dbReference type="RefSeq" id="WP_230729846.1">
    <property type="nucleotide sequence ID" value="NZ_JAJNDB010000001.1"/>
</dbReference>
<protein>
    <submittedName>
        <fullName evidence="2">Carboxymuconolactone decarboxylase family protein</fullName>
    </submittedName>
</protein>
<gene>
    <name evidence="2" type="ORF">LQ327_01955</name>
</gene>
<evidence type="ECO:0000313" key="2">
    <source>
        <dbReference type="EMBL" id="MCD2192157.1"/>
    </source>
</evidence>
<dbReference type="InterPro" id="IPR003779">
    <property type="entry name" value="CMD-like"/>
</dbReference>
<evidence type="ECO:0000259" key="1">
    <source>
        <dbReference type="Pfam" id="PF02627"/>
    </source>
</evidence>
<dbReference type="Proteomes" id="UP001199469">
    <property type="component" value="Unassembled WGS sequence"/>
</dbReference>
<sequence>MSGSNGTDPRFEAGLAVRKEVLGAAHVERSMANVSDFSRPVQEFVTRACWGDVWGRPGLDRRTRSLLNLVMLTALNRPHELAVHVRGAITNGATVEEIQETLLHATVYCGAPAGLEAFRIAEKVLSELETEA</sequence>
<reference evidence="2 3" key="1">
    <citation type="submission" date="2021-11" db="EMBL/GenBank/DDBJ databases">
        <title>Draft genome sequence of Actinomycetospora sp. SF1 isolated from the rhizosphere soil.</title>
        <authorList>
            <person name="Duangmal K."/>
            <person name="Chantavorakit T."/>
        </authorList>
    </citation>
    <scope>NUCLEOTIDE SEQUENCE [LARGE SCALE GENOMIC DNA]</scope>
    <source>
        <strain evidence="2 3">TBRC 5722</strain>
    </source>
</reference>
<evidence type="ECO:0000313" key="3">
    <source>
        <dbReference type="Proteomes" id="UP001199469"/>
    </source>
</evidence>
<keyword evidence="3" id="KW-1185">Reference proteome</keyword>
<dbReference type="PANTHER" id="PTHR33570:SF2">
    <property type="entry name" value="CARBOXYMUCONOLACTONE DECARBOXYLASE-LIKE DOMAIN-CONTAINING PROTEIN"/>
    <property type="match status" value="1"/>
</dbReference>
<accession>A0ABS8P2D8</accession>
<comment type="caution">
    <text evidence="2">The sequence shown here is derived from an EMBL/GenBank/DDBJ whole genome shotgun (WGS) entry which is preliminary data.</text>
</comment>
<proteinExistence type="predicted"/>
<name>A0ABS8P2D8_9PSEU</name>